<keyword evidence="9" id="KW-1185">Reference proteome</keyword>
<evidence type="ECO:0000256" key="3">
    <source>
        <dbReference type="ARBA" id="ARBA00018915"/>
    </source>
</evidence>
<protein>
    <recommendedName>
        <fullName evidence="3">NudC domain-containing protein 1</fullName>
    </recommendedName>
</protein>
<reference evidence="8 9" key="1">
    <citation type="submission" date="2015-08" db="EMBL/GenBank/DDBJ databases">
        <title>Next Generation Sequencing and Analysis of the Genome of Puccinia sorghi L Schw, the Causal Agent of Maize Common Rust.</title>
        <authorList>
            <person name="Rochi L."/>
            <person name="Burguener G."/>
            <person name="Darino M."/>
            <person name="Turjanski A."/>
            <person name="Kreff E."/>
            <person name="Dieguez M.J."/>
            <person name="Sacco F."/>
        </authorList>
    </citation>
    <scope>NUCLEOTIDE SEQUENCE [LARGE SCALE GENOMIC DNA]</scope>
    <source>
        <strain evidence="8 9">RO10H11247</strain>
    </source>
</reference>
<feature type="region of interest" description="Disordered" evidence="6">
    <location>
        <begin position="337"/>
        <end position="376"/>
    </location>
</feature>
<keyword evidence="5" id="KW-0539">Nucleus</keyword>
<dbReference type="Proteomes" id="UP000037035">
    <property type="component" value="Unassembled WGS sequence"/>
</dbReference>
<dbReference type="Gene3D" id="2.60.40.790">
    <property type="match status" value="1"/>
</dbReference>
<evidence type="ECO:0000256" key="5">
    <source>
        <dbReference type="ARBA" id="ARBA00023242"/>
    </source>
</evidence>
<proteinExistence type="predicted"/>
<evidence type="ECO:0000256" key="6">
    <source>
        <dbReference type="SAM" id="MobiDB-lite"/>
    </source>
</evidence>
<gene>
    <name evidence="8" type="ORF">VP01_1364g2</name>
</gene>
<evidence type="ECO:0000256" key="1">
    <source>
        <dbReference type="ARBA" id="ARBA00004123"/>
    </source>
</evidence>
<dbReference type="SUPFAM" id="SSF49764">
    <property type="entry name" value="HSP20-like chaperones"/>
    <property type="match status" value="1"/>
</dbReference>
<dbReference type="OrthoDB" id="428655at2759"/>
<organism evidence="8 9">
    <name type="scientific">Puccinia sorghi</name>
    <dbReference type="NCBI Taxonomy" id="27349"/>
    <lineage>
        <taxon>Eukaryota</taxon>
        <taxon>Fungi</taxon>
        <taxon>Dikarya</taxon>
        <taxon>Basidiomycota</taxon>
        <taxon>Pucciniomycotina</taxon>
        <taxon>Pucciniomycetes</taxon>
        <taxon>Pucciniales</taxon>
        <taxon>Pucciniaceae</taxon>
        <taxon>Puccinia</taxon>
    </lineage>
</organism>
<dbReference type="EMBL" id="LAVV01004054">
    <property type="protein sequence ID" value="KNZ61738.1"/>
    <property type="molecule type" value="Genomic_DNA"/>
</dbReference>
<dbReference type="InterPro" id="IPR037895">
    <property type="entry name" value="NUDCD1"/>
</dbReference>
<feature type="region of interest" description="Disordered" evidence="6">
    <location>
        <begin position="528"/>
        <end position="564"/>
    </location>
</feature>
<feature type="compositionally biased region" description="Polar residues" evidence="6">
    <location>
        <begin position="366"/>
        <end position="376"/>
    </location>
</feature>
<evidence type="ECO:0000313" key="8">
    <source>
        <dbReference type="EMBL" id="KNZ61738.1"/>
    </source>
</evidence>
<sequence>MLSPPQKREVMEDQLCFIPDRKLLNPKFESYKLQEYDQSKVRRIPLPARIDLSTNPDFKSFNFQELKSKTLWNHLLIGTFPDATPAQLIWIEPKTLQIFTLNVMSKIDAQPFLVLPSQQPNSDNPQVSALLRLPDQRAEQLGDQRDEGIEFDYPSGKALNHHHTLNYPVSAQKEKTAPNLWLILDGGRSLFLVDLNPHCSSSRILASKELAHPSDCFIHGFYKLASVQVKDRQADTFWVFLRAKSLQKALEAEQDVEAKTAGLSKKKKLLFTLYLIEMRIKPNPHVSTTTDPSSILPFDLDIRLHAQLSGPDELLSVHYDRPGHRWCLRSTSKFTTLSSQQQTSQPQEQPKVQPDQLQKTKDPEPSVTSSGPSPPYSWSQTLSTLTILFPIPFPITSKSIKVDFQSGSLSFGLPKPEFLPKEAEDYLWKLFEYFGQQLLGTQQQQDGGSLVLDLWDLVATEDSTWFVESVGNKRASQSTTTLLTIELEKRSRLRWPQAFKVDAHVPETMDPIELLSITENLAKYTSTANIDDEDQAGDQRCKKKKRGLGSATDPIPSATMGTHPIVQNSSLSAGEMDEEIDVANEVMVTGVVMTWLIQKPSDDRPGPDVGTDRTDREWLVKVAQQGIPVEQISSPLKVVRQALRSSSSEPPLSEGEKEDLEGWMMIKSDIDGLVFSPCEGGEDKQDLRWRHRMSFPALAFVMASKREIWASFFTEDICLLLETSSSAGSASNNQERQSLGNLFVYHRAPHLLPTSSQQVIQLPSSPPTTLSSLQLPPRILGLCAFPAPHPNPNHHSLSILLLSQHEILLFPL</sequence>
<dbReference type="Pfam" id="PF04969">
    <property type="entry name" value="CS"/>
    <property type="match status" value="1"/>
</dbReference>
<dbReference type="InterPro" id="IPR007052">
    <property type="entry name" value="CS_dom"/>
</dbReference>
<evidence type="ECO:0000259" key="7">
    <source>
        <dbReference type="PROSITE" id="PS51203"/>
    </source>
</evidence>
<dbReference type="PANTHER" id="PTHR21664:SF1">
    <property type="entry name" value="NUDC DOMAIN-CONTAINING PROTEIN 1"/>
    <property type="match status" value="1"/>
</dbReference>
<dbReference type="CDD" id="cd06467">
    <property type="entry name" value="p23_NUDC_like"/>
    <property type="match status" value="1"/>
</dbReference>
<dbReference type="VEuPathDB" id="FungiDB:VP01_1364g2"/>
<dbReference type="GO" id="GO:0005737">
    <property type="term" value="C:cytoplasm"/>
    <property type="evidence" value="ECO:0007669"/>
    <property type="project" value="UniProtKB-SubCell"/>
</dbReference>
<dbReference type="PANTHER" id="PTHR21664">
    <property type="entry name" value="CHRONIC MYELOGENOUS LEUKEMIA TUMOR ANTIGEN 66"/>
    <property type="match status" value="1"/>
</dbReference>
<feature type="domain" description="CS" evidence="7">
    <location>
        <begin position="371"/>
        <end position="499"/>
    </location>
</feature>
<evidence type="ECO:0000256" key="4">
    <source>
        <dbReference type="ARBA" id="ARBA00022490"/>
    </source>
</evidence>
<evidence type="ECO:0000313" key="9">
    <source>
        <dbReference type="Proteomes" id="UP000037035"/>
    </source>
</evidence>
<name>A0A0L6VLU8_9BASI</name>
<evidence type="ECO:0000256" key="2">
    <source>
        <dbReference type="ARBA" id="ARBA00004496"/>
    </source>
</evidence>
<dbReference type="InterPro" id="IPR008978">
    <property type="entry name" value="HSP20-like_chaperone"/>
</dbReference>
<dbReference type="AlphaFoldDB" id="A0A0L6VLU8"/>
<comment type="subcellular location">
    <subcellularLocation>
        <location evidence="2">Cytoplasm</location>
    </subcellularLocation>
    <subcellularLocation>
        <location evidence="1">Nucleus</location>
    </subcellularLocation>
</comment>
<dbReference type="PROSITE" id="PS51203">
    <property type="entry name" value="CS"/>
    <property type="match status" value="1"/>
</dbReference>
<comment type="caution">
    <text evidence="8">The sequence shown here is derived from an EMBL/GenBank/DDBJ whole genome shotgun (WGS) entry which is preliminary data.</text>
</comment>
<keyword evidence="4" id="KW-0963">Cytoplasm</keyword>
<feature type="compositionally biased region" description="Low complexity" evidence="6">
    <location>
        <begin position="337"/>
        <end position="349"/>
    </location>
</feature>
<accession>A0A0L6VLU8</accession>
<dbReference type="GO" id="GO:0005634">
    <property type="term" value="C:nucleus"/>
    <property type="evidence" value="ECO:0007669"/>
    <property type="project" value="UniProtKB-SubCell"/>
</dbReference>
<dbReference type="STRING" id="27349.A0A0L6VLU8"/>